<dbReference type="Proteomes" id="UP000317171">
    <property type="component" value="Chromosome"/>
</dbReference>
<evidence type="ECO:0000313" key="2">
    <source>
        <dbReference type="Proteomes" id="UP000317171"/>
    </source>
</evidence>
<dbReference type="EMBL" id="CP036269">
    <property type="protein sequence ID" value="QDT44959.1"/>
    <property type="molecule type" value="Genomic_DNA"/>
</dbReference>
<reference evidence="1 2" key="1">
    <citation type="submission" date="2019-02" db="EMBL/GenBank/DDBJ databases">
        <title>Deep-cultivation of Planctomycetes and their phenomic and genomic characterization uncovers novel biology.</title>
        <authorList>
            <person name="Wiegand S."/>
            <person name="Jogler M."/>
            <person name="Boedeker C."/>
            <person name="Pinto D."/>
            <person name="Vollmers J."/>
            <person name="Rivas-Marin E."/>
            <person name="Kohn T."/>
            <person name="Peeters S.H."/>
            <person name="Heuer A."/>
            <person name="Rast P."/>
            <person name="Oberbeckmann S."/>
            <person name="Bunk B."/>
            <person name="Jeske O."/>
            <person name="Meyerdierks A."/>
            <person name="Storesund J.E."/>
            <person name="Kallscheuer N."/>
            <person name="Luecker S."/>
            <person name="Lage O.M."/>
            <person name="Pohl T."/>
            <person name="Merkel B.J."/>
            <person name="Hornburger P."/>
            <person name="Mueller R.-W."/>
            <person name="Bruemmer F."/>
            <person name="Labrenz M."/>
            <person name="Spormann A.M."/>
            <person name="Op den Camp H."/>
            <person name="Overmann J."/>
            <person name="Amann R."/>
            <person name="Jetten M.S.M."/>
            <person name="Mascher T."/>
            <person name="Medema M.H."/>
            <person name="Devos D.P."/>
            <person name="Kaster A.-K."/>
            <person name="Ovreas L."/>
            <person name="Rohde M."/>
            <person name="Galperin M.Y."/>
            <person name="Jogler C."/>
        </authorList>
    </citation>
    <scope>NUCLEOTIDE SEQUENCE [LARGE SCALE GENOMIC DNA]</scope>
    <source>
        <strain evidence="1 2">Pan241w</strain>
    </source>
</reference>
<evidence type="ECO:0008006" key="3">
    <source>
        <dbReference type="Google" id="ProtNLM"/>
    </source>
</evidence>
<proteinExistence type="predicted"/>
<dbReference type="OrthoDB" id="287810at2"/>
<accession>A0A517RM44</accession>
<evidence type="ECO:0000313" key="1">
    <source>
        <dbReference type="EMBL" id="QDT44959.1"/>
    </source>
</evidence>
<keyword evidence="2" id="KW-1185">Reference proteome</keyword>
<gene>
    <name evidence="1" type="ORF">Pan241w_50760</name>
</gene>
<dbReference type="KEGG" id="gaz:Pan241w_50760"/>
<protein>
    <recommendedName>
        <fullName evidence="3">Lipoprotein</fullName>
    </recommendedName>
</protein>
<name>A0A517RM44_9PLAN</name>
<sequence>MTGFLNQMQRFVLLVSSILVCGCGGGVDDAPEVAQVQGSVMWNGKPLEAGTIAFHPASGRSASGVIKGGEIVEVTTTTKGDGAPVGENQVTIFATKPDPKDPSGMGSISLIPVRYNDVKKSGLKATIKPNEENKVNFDLVK</sequence>
<dbReference type="AlphaFoldDB" id="A0A517RM44"/>
<dbReference type="RefSeq" id="WP_145220808.1">
    <property type="nucleotide sequence ID" value="NZ_CP036269.1"/>
</dbReference>
<organism evidence="1 2">
    <name type="scientific">Gimesia alba</name>
    <dbReference type="NCBI Taxonomy" id="2527973"/>
    <lineage>
        <taxon>Bacteria</taxon>
        <taxon>Pseudomonadati</taxon>
        <taxon>Planctomycetota</taxon>
        <taxon>Planctomycetia</taxon>
        <taxon>Planctomycetales</taxon>
        <taxon>Planctomycetaceae</taxon>
        <taxon>Gimesia</taxon>
    </lineage>
</organism>